<dbReference type="GO" id="GO:0016491">
    <property type="term" value="F:oxidoreductase activity"/>
    <property type="evidence" value="ECO:0007669"/>
    <property type="project" value="UniProtKB-KW"/>
</dbReference>
<dbReference type="InterPro" id="IPR036291">
    <property type="entry name" value="NAD(P)-bd_dom_sf"/>
</dbReference>
<evidence type="ECO:0000256" key="3">
    <source>
        <dbReference type="RuleBase" id="RU000363"/>
    </source>
</evidence>
<dbReference type="PRINTS" id="PR00080">
    <property type="entry name" value="SDRFAMILY"/>
</dbReference>
<dbReference type="GO" id="GO:0016020">
    <property type="term" value="C:membrane"/>
    <property type="evidence" value="ECO:0007669"/>
    <property type="project" value="TreeGrafter"/>
</dbReference>
<dbReference type="RefSeq" id="WP_011115998.1">
    <property type="nucleotide sequence ID" value="NC_004917.1"/>
</dbReference>
<dbReference type="HOGENOM" id="CLU_010194_2_1_7"/>
<name>Q7VH09_HELHP</name>
<keyword evidence="2" id="KW-0560">Oxidoreductase</keyword>
<dbReference type="OrthoDB" id="5419864at2"/>
<dbReference type="STRING" id="235279.HH_1158"/>
<organism evidence="4 5">
    <name type="scientific">Helicobacter hepaticus (strain ATCC 51449 / 3B1)</name>
    <dbReference type="NCBI Taxonomy" id="235279"/>
    <lineage>
        <taxon>Bacteria</taxon>
        <taxon>Pseudomonadati</taxon>
        <taxon>Campylobacterota</taxon>
        <taxon>Epsilonproteobacteria</taxon>
        <taxon>Campylobacterales</taxon>
        <taxon>Helicobacteraceae</taxon>
        <taxon>Helicobacter</taxon>
    </lineage>
</organism>
<dbReference type="InterPro" id="IPR002347">
    <property type="entry name" value="SDR_fam"/>
</dbReference>
<dbReference type="AlphaFoldDB" id="Q7VH09"/>
<dbReference type="Pfam" id="PF00106">
    <property type="entry name" value="adh_short"/>
    <property type="match status" value="1"/>
</dbReference>
<dbReference type="PANTHER" id="PTHR44196:SF1">
    <property type="entry name" value="DEHYDROGENASE_REDUCTASE SDR FAMILY MEMBER 7B"/>
    <property type="match status" value="1"/>
</dbReference>
<dbReference type="PANTHER" id="PTHR44196">
    <property type="entry name" value="DEHYDROGENASE/REDUCTASE SDR FAMILY MEMBER 7B"/>
    <property type="match status" value="1"/>
</dbReference>
<dbReference type="eggNOG" id="COG0300">
    <property type="taxonomic scope" value="Bacteria"/>
</dbReference>
<gene>
    <name evidence="4" type="ordered locus">HH_1158</name>
</gene>
<dbReference type="Gene3D" id="3.40.50.720">
    <property type="entry name" value="NAD(P)-binding Rossmann-like Domain"/>
    <property type="match status" value="1"/>
</dbReference>
<evidence type="ECO:0000256" key="2">
    <source>
        <dbReference type="ARBA" id="ARBA00023002"/>
    </source>
</evidence>
<dbReference type="SUPFAM" id="SSF51735">
    <property type="entry name" value="NAD(P)-binding Rossmann-fold domains"/>
    <property type="match status" value="1"/>
</dbReference>
<sequence length="254" mass="28291">MNTFRVAITGASSGIGRALAICFANEATHLYIAGRNKERLEESRAYILAANPQAQVEISCFDVSDEKSCKLWCEEIFVSRLDVLIINAGVAMGEKESVKKHFEICHTNVMGVAYIAFYALEAFRKQELKDKKRGQIVLMASIAALLSLPNAPSYSASKSFVKSLGESLSVAQKDVHITTICPGFIKTPLTDYIHHSIPQMSVEQASKKMYYAIKKGKSFYAFPHSLAYAARFYTILPFWLKRALVNLIGFMGRL</sequence>
<dbReference type="InterPro" id="IPR020904">
    <property type="entry name" value="Sc_DH/Rdtase_CS"/>
</dbReference>
<dbReference type="EMBL" id="AE017125">
    <property type="protein sequence ID" value="AAP77755.1"/>
    <property type="molecule type" value="Genomic_DNA"/>
</dbReference>
<comment type="similarity">
    <text evidence="1 3">Belongs to the short-chain dehydrogenases/reductases (SDR) family.</text>
</comment>
<evidence type="ECO:0000256" key="1">
    <source>
        <dbReference type="ARBA" id="ARBA00006484"/>
    </source>
</evidence>
<dbReference type="CDD" id="cd05350">
    <property type="entry name" value="SDR_c6"/>
    <property type="match status" value="1"/>
</dbReference>
<evidence type="ECO:0000313" key="5">
    <source>
        <dbReference type="Proteomes" id="UP000002495"/>
    </source>
</evidence>
<evidence type="ECO:0000313" key="4">
    <source>
        <dbReference type="EMBL" id="AAP77755.1"/>
    </source>
</evidence>
<reference evidence="4 5" key="1">
    <citation type="journal article" date="2003" name="Proc. Natl. Acad. Sci. U.S.A.">
        <title>The complete genome sequence of the carcinogenic bacterium Helicobacter hepaticus.</title>
        <authorList>
            <person name="Suerbaum S."/>
            <person name="Josenhans C."/>
            <person name="Sterzenbach T."/>
            <person name="Drescher B."/>
            <person name="Brandt P."/>
            <person name="Bell M."/>
            <person name="Droege M."/>
            <person name="Fartmann B."/>
            <person name="Fischer H.-P."/>
            <person name="Ge Z."/>
            <person name="Hoerster A."/>
            <person name="Holland R."/>
            <person name="Klein K."/>
            <person name="Koenig J."/>
            <person name="Macko L."/>
            <person name="Mendz G.L."/>
            <person name="Nyakatura G."/>
            <person name="Schauer D.B."/>
            <person name="Shen Z."/>
            <person name="Weber J."/>
            <person name="Frosch M."/>
            <person name="Fox J.G."/>
        </authorList>
    </citation>
    <scope>NUCLEOTIDE SEQUENCE [LARGE SCALE GENOMIC DNA]</scope>
    <source>
        <strain evidence="5">ATCC 51449 / 3B1</strain>
    </source>
</reference>
<dbReference type="Proteomes" id="UP000002495">
    <property type="component" value="Chromosome"/>
</dbReference>
<dbReference type="PRINTS" id="PR00081">
    <property type="entry name" value="GDHRDH"/>
</dbReference>
<keyword evidence="5" id="KW-1185">Reference proteome</keyword>
<dbReference type="PROSITE" id="PS00061">
    <property type="entry name" value="ADH_SHORT"/>
    <property type="match status" value="1"/>
</dbReference>
<protein>
    <submittedName>
        <fullName evidence="4">Uncharacterized protein</fullName>
    </submittedName>
</protein>
<proteinExistence type="inferred from homology"/>
<dbReference type="KEGG" id="hhe:HH_1158"/>
<accession>Q7VH09</accession>